<dbReference type="PANTHER" id="PTHR10252">
    <property type="entry name" value="HISTONE-LIKE TRANSCRIPTION FACTOR CCAAT-RELATED"/>
    <property type="match status" value="1"/>
</dbReference>
<dbReference type="STRING" id="77020.A0A0M9VQB4"/>
<feature type="compositionally biased region" description="Low complexity" evidence="3">
    <location>
        <begin position="31"/>
        <end position="47"/>
    </location>
</feature>
<dbReference type="OrthoDB" id="636685at2759"/>
<evidence type="ECO:0000256" key="2">
    <source>
        <dbReference type="ARBA" id="ARBA00023242"/>
    </source>
</evidence>
<dbReference type="VEuPathDB" id="FungiDB:Malapachy_2454"/>
<keyword evidence="6" id="KW-1185">Reference proteome</keyword>
<evidence type="ECO:0000313" key="6">
    <source>
        <dbReference type="Proteomes" id="UP000037751"/>
    </source>
</evidence>
<proteinExistence type="predicted"/>
<dbReference type="InterPro" id="IPR050568">
    <property type="entry name" value="Transcr_DNA_Rep_Reg"/>
</dbReference>
<name>A0A0M9VQB4_9BASI</name>
<feature type="compositionally biased region" description="Acidic residues" evidence="3">
    <location>
        <begin position="215"/>
        <end position="226"/>
    </location>
</feature>
<feature type="compositionally biased region" description="Basic and acidic residues" evidence="3">
    <location>
        <begin position="195"/>
        <end position="210"/>
    </location>
</feature>
<dbReference type="RefSeq" id="XP_017992991.1">
    <property type="nucleotide sequence ID" value="XM_018136943.1"/>
</dbReference>
<dbReference type="GO" id="GO:0008623">
    <property type="term" value="C:CHRAC"/>
    <property type="evidence" value="ECO:0007669"/>
    <property type="project" value="TreeGrafter"/>
</dbReference>
<dbReference type="Proteomes" id="UP000037751">
    <property type="component" value="Unassembled WGS sequence"/>
</dbReference>
<organism evidence="5 6">
    <name type="scientific">Malassezia pachydermatis</name>
    <dbReference type="NCBI Taxonomy" id="77020"/>
    <lineage>
        <taxon>Eukaryota</taxon>
        <taxon>Fungi</taxon>
        <taxon>Dikarya</taxon>
        <taxon>Basidiomycota</taxon>
        <taxon>Ustilaginomycotina</taxon>
        <taxon>Malasseziomycetes</taxon>
        <taxon>Malasseziales</taxon>
        <taxon>Malasseziaceae</taxon>
        <taxon>Malassezia</taxon>
    </lineage>
</organism>
<feature type="region of interest" description="Disordered" evidence="3">
    <location>
        <begin position="153"/>
        <end position="226"/>
    </location>
</feature>
<gene>
    <name evidence="5" type="ORF">Malapachy_2454</name>
</gene>
<dbReference type="SUPFAM" id="SSF47113">
    <property type="entry name" value="Histone-fold"/>
    <property type="match status" value="1"/>
</dbReference>
<evidence type="ECO:0000256" key="3">
    <source>
        <dbReference type="SAM" id="MobiDB-lite"/>
    </source>
</evidence>
<feature type="compositionally biased region" description="Basic and acidic residues" evidence="3">
    <location>
        <begin position="1"/>
        <end position="17"/>
    </location>
</feature>
<dbReference type="Gene3D" id="1.10.20.10">
    <property type="entry name" value="Histone, subunit A"/>
    <property type="match status" value="1"/>
</dbReference>
<sequence length="226" mass="25122">MSATEETIRPVTERMEENPVPVPQDTPTDQSTPMSTEPTTEPSTTLTRRVSRPVAPPQKGTSVFPMARVSKIIKADSSVDICSKEATFLISVATELFVKKFAEEGCNNARLDKRKMIRYDDMAKAVSQNEYLDFLREVVPTAIPLSVAMKQREERANMEANGGEEEKEEEADEAEEPEEPEDTEEADESMADSTLLDKDASPSLNEHMDMVNDGLGDDPMQEEESS</sequence>
<dbReference type="AlphaFoldDB" id="A0A0M9VQB4"/>
<dbReference type="GeneID" id="28728818"/>
<reference evidence="5 6" key="1">
    <citation type="submission" date="2015-07" db="EMBL/GenBank/DDBJ databases">
        <title>Draft Genome Sequence of Malassezia furfur CBS1878 and Malassezia pachydermatis CBS1879.</title>
        <authorList>
            <person name="Triana S."/>
            <person name="Ohm R."/>
            <person name="Gonzalez A."/>
            <person name="DeCock H."/>
            <person name="Restrepo S."/>
            <person name="Celis A."/>
        </authorList>
    </citation>
    <scope>NUCLEOTIDE SEQUENCE [LARGE SCALE GENOMIC DNA]</scope>
    <source>
        <strain evidence="5 6">CBS 1879</strain>
    </source>
</reference>
<comment type="subcellular location">
    <subcellularLocation>
        <location evidence="1">Nucleus</location>
    </subcellularLocation>
</comment>
<keyword evidence="2" id="KW-0539">Nucleus</keyword>
<evidence type="ECO:0000313" key="5">
    <source>
        <dbReference type="EMBL" id="KOS15359.1"/>
    </source>
</evidence>
<feature type="domain" description="Transcription factor CBF/NF-Y/archaeal histone" evidence="4">
    <location>
        <begin position="64"/>
        <end position="126"/>
    </location>
</feature>
<evidence type="ECO:0000259" key="4">
    <source>
        <dbReference type="Pfam" id="PF00808"/>
    </source>
</evidence>
<comment type="caution">
    <text evidence="5">The sequence shown here is derived from an EMBL/GenBank/DDBJ whole genome shotgun (WGS) entry which is preliminary data.</text>
</comment>
<dbReference type="PANTHER" id="PTHR10252:SF54">
    <property type="entry name" value="CHROMATIN ACCESSIBILITY COMPLEX PROTEIN 1"/>
    <property type="match status" value="1"/>
</dbReference>
<feature type="region of interest" description="Disordered" evidence="3">
    <location>
        <begin position="1"/>
        <end position="61"/>
    </location>
</feature>
<dbReference type="EMBL" id="LGAV01000002">
    <property type="protein sequence ID" value="KOS15359.1"/>
    <property type="molecule type" value="Genomic_DNA"/>
</dbReference>
<protein>
    <submittedName>
        <fullName evidence="5">Dna polymerase epsilon p12 subunit (Dna polymerase epsilon subunit 4)</fullName>
    </submittedName>
</protein>
<accession>A0A0M9VQB4</accession>
<feature type="compositionally biased region" description="Acidic residues" evidence="3">
    <location>
        <begin position="162"/>
        <end position="190"/>
    </location>
</feature>
<dbReference type="InterPro" id="IPR003958">
    <property type="entry name" value="CBFA_NFYB_domain"/>
</dbReference>
<dbReference type="Pfam" id="PF00808">
    <property type="entry name" value="CBFD_NFYB_HMF"/>
    <property type="match status" value="1"/>
</dbReference>
<dbReference type="GO" id="GO:0046982">
    <property type="term" value="F:protein heterodimerization activity"/>
    <property type="evidence" value="ECO:0007669"/>
    <property type="project" value="InterPro"/>
</dbReference>
<dbReference type="CDD" id="cd23645">
    <property type="entry name" value="HFD_Dpb3-like"/>
    <property type="match status" value="1"/>
</dbReference>
<dbReference type="InterPro" id="IPR009072">
    <property type="entry name" value="Histone-fold"/>
</dbReference>
<evidence type="ECO:0000256" key="1">
    <source>
        <dbReference type="ARBA" id="ARBA00004123"/>
    </source>
</evidence>
<dbReference type="GO" id="GO:0006261">
    <property type="term" value="P:DNA-templated DNA replication"/>
    <property type="evidence" value="ECO:0007669"/>
    <property type="project" value="TreeGrafter"/>
</dbReference>